<dbReference type="InterPro" id="IPR020449">
    <property type="entry name" value="Tscrpt_reg_AraC-type_HTH"/>
</dbReference>
<geneLocation type="plasmid" evidence="5 6">
    <name>2</name>
</geneLocation>
<feature type="domain" description="HTH araC/xylS-type" evidence="4">
    <location>
        <begin position="180"/>
        <end position="277"/>
    </location>
</feature>
<dbReference type="GO" id="GO:0043565">
    <property type="term" value="F:sequence-specific DNA binding"/>
    <property type="evidence" value="ECO:0007669"/>
    <property type="project" value="InterPro"/>
</dbReference>
<dbReference type="SUPFAM" id="SSF46689">
    <property type="entry name" value="Homeodomain-like"/>
    <property type="match status" value="1"/>
</dbReference>
<dbReference type="HOGENOM" id="CLU_000445_88_3_0"/>
<dbReference type="PANTHER" id="PTHR46796">
    <property type="entry name" value="HTH-TYPE TRANSCRIPTIONAL ACTIVATOR RHAS-RELATED"/>
    <property type="match status" value="1"/>
</dbReference>
<dbReference type="InterPro" id="IPR011051">
    <property type="entry name" value="RmlC_Cupin_sf"/>
</dbReference>
<dbReference type="GO" id="GO:0003700">
    <property type="term" value="F:DNA-binding transcription factor activity"/>
    <property type="evidence" value="ECO:0007669"/>
    <property type="project" value="InterPro"/>
</dbReference>
<dbReference type="RefSeq" id="WP_025415160.1">
    <property type="nucleotide sequence ID" value="NZ_CP007130.1"/>
</dbReference>
<evidence type="ECO:0000259" key="4">
    <source>
        <dbReference type="PROSITE" id="PS01124"/>
    </source>
</evidence>
<evidence type="ECO:0000313" key="6">
    <source>
        <dbReference type="Proteomes" id="UP000019151"/>
    </source>
</evidence>
<dbReference type="InterPro" id="IPR018060">
    <property type="entry name" value="HTH_AraC"/>
</dbReference>
<keyword evidence="5" id="KW-0614">Plasmid</keyword>
<dbReference type="Gene3D" id="1.10.10.60">
    <property type="entry name" value="Homeodomain-like"/>
    <property type="match status" value="2"/>
</dbReference>
<keyword evidence="3" id="KW-0804">Transcription</keyword>
<dbReference type="InParanoid" id="W0RT55"/>
<dbReference type="PROSITE" id="PS01124">
    <property type="entry name" value="HTH_ARAC_FAMILY_2"/>
    <property type="match status" value="1"/>
</dbReference>
<dbReference type="PATRIC" id="fig|861299.3.peg.6409"/>
<keyword evidence="1" id="KW-0805">Transcription regulation</keyword>
<dbReference type="InterPro" id="IPR009057">
    <property type="entry name" value="Homeodomain-like_sf"/>
</dbReference>
<dbReference type="FunCoup" id="W0RT55">
    <property type="interactions" value="24"/>
</dbReference>
<organism evidence="5 6">
    <name type="scientific">Gemmatirosa kalamazoonensis</name>
    <dbReference type="NCBI Taxonomy" id="861299"/>
    <lineage>
        <taxon>Bacteria</taxon>
        <taxon>Pseudomonadati</taxon>
        <taxon>Gemmatimonadota</taxon>
        <taxon>Gemmatimonadia</taxon>
        <taxon>Gemmatimonadales</taxon>
        <taxon>Gemmatimonadaceae</taxon>
        <taxon>Gemmatirosa</taxon>
    </lineage>
</organism>
<dbReference type="SMART" id="SM00342">
    <property type="entry name" value="HTH_ARAC"/>
    <property type="match status" value="1"/>
</dbReference>
<accession>W0RT55</accession>
<proteinExistence type="predicted"/>
<name>W0RT55_9BACT</name>
<dbReference type="eggNOG" id="COG2207">
    <property type="taxonomic scope" value="Bacteria"/>
</dbReference>
<reference evidence="5 6" key="1">
    <citation type="journal article" date="2014" name="Genome Announc.">
        <title>Genome Sequence and Methylome of Soil Bacterium Gemmatirosa kalamazoonensis KBS708T, a Member of the Rarely Cultivated Gemmatimonadetes Phylum.</title>
        <authorList>
            <person name="Debruyn J.M."/>
            <person name="Radosevich M."/>
            <person name="Wommack K.E."/>
            <person name="Polson S.W."/>
            <person name="Hauser L.J."/>
            <person name="Fawaz M.N."/>
            <person name="Korlach J."/>
            <person name="Tsai Y.C."/>
        </authorList>
    </citation>
    <scope>NUCLEOTIDE SEQUENCE [LARGE SCALE GENOMIC DNA]</scope>
    <source>
        <strain evidence="5 6">KBS708</strain>
        <plasmid evidence="6">Plasmid 2</plasmid>
    </source>
</reference>
<dbReference type="InterPro" id="IPR050204">
    <property type="entry name" value="AraC_XylS_family_regulators"/>
</dbReference>
<dbReference type="PROSITE" id="PS00041">
    <property type="entry name" value="HTH_ARAC_FAMILY_1"/>
    <property type="match status" value="1"/>
</dbReference>
<dbReference type="SUPFAM" id="SSF51182">
    <property type="entry name" value="RmlC-like cupins"/>
    <property type="match status" value="1"/>
</dbReference>
<gene>
    <name evidence="5" type="ORF">J421_6336</name>
</gene>
<dbReference type="EMBL" id="CP007130">
    <property type="protein sequence ID" value="AHG93871.1"/>
    <property type="molecule type" value="Genomic_DNA"/>
</dbReference>
<dbReference type="KEGG" id="gba:J421_6336"/>
<dbReference type="Proteomes" id="UP000019151">
    <property type="component" value="Plasmid 2"/>
</dbReference>
<dbReference type="AlphaFoldDB" id="W0RT55"/>
<dbReference type="Pfam" id="PF12833">
    <property type="entry name" value="HTH_18"/>
    <property type="match status" value="1"/>
</dbReference>
<sequence length="290" mass="33088">MRSILEHVEPDPNSSFRLLTPHLPDVFLWHYHPEYEVVYIEGASGTRHVGDHISRYEGSDLVFIGPNVPHLNFDYGVTTAYRKVVVQLKPDFLGATAWDAPELAPIAALFERARSGLSFHGATKAAVGRQLTRLPALPPFQRLLLLLRIFERLASSDEATPLRAECAADAYDPQEQRRMRALGRFVADEYGRKIQLREAAAVVNLTDAAFCRFFKRMTRLTFTQFVNRYRVHQAQRLLLTGHSVTQAALACGFESVSYFNKVFRRVTGENPLRFRQRHRRGEHAVGRSIR</sequence>
<keyword evidence="6" id="KW-1185">Reference proteome</keyword>
<evidence type="ECO:0000256" key="2">
    <source>
        <dbReference type="ARBA" id="ARBA00023125"/>
    </source>
</evidence>
<keyword evidence="2" id="KW-0238">DNA-binding</keyword>
<evidence type="ECO:0000256" key="1">
    <source>
        <dbReference type="ARBA" id="ARBA00023015"/>
    </source>
</evidence>
<dbReference type="Gene3D" id="2.60.120.10">
    <property type="entry name" value="Jelly Rolls"/>
    <property type="match status" value="1"/>
</dbReference>
<dbReference type="OrthoDB" id="792101at2"/>
<dbReference type="InterPro" id="IPR014710">
    <property type="entry name" value="RmlC-like_jellyroll"/>
</dbReference>
<protein>
    <submittedName>
        <fullName evidence="5">Helix-turn-helix, AraC domain-containing protein</fullName>
    </submittedName>
</protein>
<dbReference type="InterPro" id="IPR018062">
    <property type="entry name" value="HTH_AraC-typ_CS"/>
</dbReference>
<evidence type="ECO:0000313" key="5">
    <source>
        <dbReference type="EMBL" id="AHG93871.1"/>
    </source>
</evidence>
<dbReference type="PRINTS" id="PR00032">
    <property type="entry name" value="HTHARAC"/>
</dbReference>
<evidence type="ECO:0000256" key="3">
    <source>
        <dbReference type="ARBA" id="ARBA00023163"/>
    </source>
</evidence>